<dbReference type="RefSeq" id="WP_190445934.1">
    <property type="nucleotide sequence ID" value="NZ_CAWNJS010000004.1"/>
</dbReference>
<geneLocation type="plasmid" evidence="2">
    <name>Plasmid3 dna</name>
</geneLocation>
<dbReference type="EMBL" id="AP018251">
    <property type="protein sequence ID" value="BAZ03288.1"/>
    <property type="molecule type" value="Genomic_DNA"/>
</dbReference>
<keyword evidence="2" id="KW-1185">Reference proteome</keyword>
<evidence type="ECO:0000313" key="2">
    <source>
        <dbReference type="Proteomes" id="UP000218785"/>
    </source>
</evidence>
<keyword evidence="1" id="KW-0614">Plasmid</keyword>
<reference evidence="1 2" key="1">
    <citation type="submission" date="2017-06" db="EMBL/GenBank/DDBJ databases">
        <title>Genome sequencing of cyanobaciteial culture collection at National Institute for Environmental Studies (NIES).</title>
        <authorList>
            <person name="Hirose Y."/>
            <person name="Shimura Y."/>
            <person name="Fujisawa T."/>
            <person name="Nakamura Y."/>
            <person name="Kawachi M."/>
        </authorList>
    </citation>
    <scope>NUCLEOTIDE SEQUENCE [LARGE SCALE GENOMIC DNA]</scope>
    <source>
        <strain evidence="1 2">NIES-37</strain>
        <plasmid evidence="2">Plasmid3 dna</plasmid>
    </source>
</reference>
<accession>A0A1Z4NC35</accession>
<sequence length="51" mass="5847">MGRFGRPMGRFGRPMGRFLLTAESIAVQTLEAFFSNFFWLTKLLTIYPIGC</sequence>
<dbReference type="Proteomes" id="UP000218785">
    <property type="component" value="Plasmid plasmid3"/>
</dbReference>
<organism evidence="1 2">
    <name type="scientific">Tolypothrix tenuis PCC 7101</name>
    <dbReference type="NCBI Taxonomy" id="231146"/>
    <lineage>
        <taxon>Bacteria</taxon>
        <taxon>Bacillati</taxon>
        <taxon>Cyanobacteriota</taxon>
        <taxon>Cyanophyceae</taxon>
        <taxon>Nostocales</taxon>
        <taxon>Tolypothrichaceae</taxon>
        <taxon>Tolypothrix</taxon>
    </lineage>
</organism>
<dbReference type="AlphaFoldDB" id="A0A1Z4NC35"/>
<name>A0A1Z4NC35_9CYAN</name>
<evidence type="ECO:0000313" key="1">
    <source>
        <dbReference type="EMBL" id="BAZ03288.1"/>
    </source>
</evidence>
<dbReference type="KEGG" id="ttq:NIES37_73010"/>
<proteinExistence type="predicted"/>
<protein>
    <submittedName>
        <fullName evidence="1">Uncharacterized protein</fullName>
    </submittedName>
</protein>
<gene>
    <name evidence="1" type="ORF">NIES37_73010</name>
</gene>